<evidence type="ECO:0000313" key="3">
    <source>
        <dbReference type="Proteomes" id="UP000008065"/>
    </source>
</evidence>
<feature type="region of interest" description="Disordered" evidence="1">
    <location>
        <begin position="1"/>
        <end position="34"/>
    </location>
</feature>
<accession>F8MQK4</accession>
<feature type="compositionally biased region" description="Basic and acidic residues" evidence="1">
    <location>
        <begin position="11"/>
        <end position="32"/>
    </location>
</feature>
<dbReference type="HOGENOM" id="CLU_2655101_0_0_1"/>
<dbReference type="AlphaFoldDB" id="F8MQK4"/>
<dbReference type="RefSeq" id="XP_009852213.1">
    <property type="nucleotide sequence ID" value="XM_009853911.1"/>
</dbReference>
<reference evidence="3" key="1">
    <citation type="journal article" date="2011" name="Genetics">
        <title>Massive changes in genome architecture accompany the transition to self-fertility in the filamentous fungus Neurospora tetrasperma.</title>
        <authorList>
            <person name="Ellison C.E."/>
            <person name="Stajich J.E."/>
            <person name="Jacobson D.J."/>
            <person name="Natvig D.O."/>
            <person name="Lapidus A."/>
            <person name="Foster B."/>
            <person name="Aerts A."/>
            <person name="Riley R."/>
            <person name="Lindquist E.A."/>
            <person name="Grigoriev I.V."/>
            <person name="Taylor J.W."/>
        </authorList>
    </citation>
    <scope>NUCLEOTIDE SEQUENCE [LARGE SCALE GENOMIC DNA]</scope>
    <source>
        <strain evidence="3">FGSC 2508 / P0657</strain>
    </source>
</reference>
<name>F8MQK4_NEUT8</name>
<keyword evidence="3" id="KW-1185">Reference proteome</keyword>
<evidence type="ECO:0000313" key="2">
    <source>
        <dbReference type="EMBL" id="EGO56634.1"/>
    </source>
</evidence>
<sequence>MPPETAAQADRFQREEGQLPGTEARRKADDNRPSTLCPCKDSCSPMLIPVSITPVVKHDLHYLASSHIRSRPTTLF</sequence>
<dbReference type="Proteomes" id="UP000008065">
    <property type="component" value="Unassembled WGS sequence"/>
</dbReference>
<proteinExistence type="predicted"/>
<organism evidence="2 3">
    <name type="scientific">Neurospora tetrasperma (strain FGSC 2508 / ATCC MYA-4615 / P0657)</name>
    <dbReference type="NCBI Taxonomy" id="510951"/>
    <lineage>
        <taxon>Eukaryota</taxon>
        <taxon>Fungi</taxon>
        <taxon>Dikarya</taxon>
        <taxon>Ascomycota</taxon>
        <taxon>Pezizomycotina</taxon>
        <taxon>Sordariomycetes</taxon>
        <taxon>Sordariomycetidae</taxon>
        <taxon>Sordariales</taxon>
        <taxon>Sordariaceae</taxon>
        <taxon>Neurospora</taxon>
    </lineage>
</organism>
<dbReference type="KEGG" id="nte:NEUTE1DRAFT95326"/>
<dbReference type="EMBL" id="GL891305">
    <property type="protein sequence ID" value="EGO56634.1"/>
    <property type="molecule type" value="Genomic_DNA"/>
</dbReference>
<dbReference type="GeneID" id="20831674"/>
<dbReference type="VEuPathDB" id="FungiDB:NEUTE1DRAFT_95326"/>
<evidence type="ECO:0000256" key="1">
    <source>
        <dbReference type="SAM" id="MobiDB-lite"/>
    </source>
</evidence>
<gene>
    <name evidence="2" type="ORF">NEUTE1DRAFT_95326</name>
</gene>
<protein>
    <submittedName>
        <fullName evidence="2">Uncharacterized protein</fullName>
    </submittedName>
</protein>